<sequence length="147" mass="16919">MRAGQKNRKSEEFLSVARATWKKAEKDHAAELSAALEKARVTIVQYKESPNFKSGLKMMGWVSYEFGYKIALTCFRTKHLGLEVKEDPNTTLPEDDNVPIEVVIKPLLRGLFLVVLDPDCRKDHFGRQHYFSPEHQVGGLWSHQRHL</sequence>
<dbReference type="Proteomes" id="UP000287651">
    <property type="component" value="Unassembled WGS sequence"/>
</dbReference>
<evidence type="ECO:0000313" key="2">
    <source>
        <dbReference type="Proteomes" id="UP000287651"/>
    </source>
</evidence>
<evidence type="ECO:0000313" key="1">
    <source>
        <dbReference type="EMBL" id="RRT64018.1"/>
    </source>
</evidence>
<name>A0A426ZJ63_ENSVE</name>
<accession>A0A426ZJ63</accession>
<dbReference type="EMBL" id="AMZH03006362">
    <property type="protein sequence ID" value="RRT64018.1"/>
    <property type="molecule type" value="Genomic_DNA"/>
</dbReference>
<protein>
    <submittedName>
        <fullName evidence="1">Uncharacterized protein</fullName>
    </submittedName>
</protein>
<comment type="caution">
    <text evidence="1">The sequence shown here is derived from an EMBL/GenBank/DDBJ whole genome shotgun (WGS) entry which is preliminary data.</text>
</comment>
<dbReference type="AlphaFoldDB" id="A0A426ZJ63"/>
<reference evidence="1 2" key="1">
    <citation type="journal article" date="2014" name="Agronomy (Basel)">
        <title>A Draft Genome Sequence for Ensete ventricosum, the Drought-Tolerant Tree Against Hunger.</title>
        <authorList>
            <person name="Harrison J."/>
            <person name="Moore K.A."/>
            <person name="Paszkiewicz K."/>
            <person name="Jones T."/>
            <person name="Grant M."/>
            <person name="Ambacheew D."/>
            <person name="Muzemil S."/>
            <person name="Studholme D.J."/>
        </authorList>
    </citation>
    <scope>NUCLEOTIDE SEQUENCE [LARGE SCALE GENOMIC DNA]</scope>
</reference>
<gene>
    <name evidence="1" type="ORF">B296_00026561</name>
</gene>
<organism evidence="1 2">
    <name type="scientific">Ensete ventricosum</name>
    <name type="common">Abyssinian banana</name>
    <name type="synonym">Musa ensete</name>
    <dbReference type="NCBI Taxonomy" id="4639"/>
    <lineage>
        <taxon>Eukaryota</taxon>
        <taxon>Viridiplantae</taxon>
        <taxon>Streptophyta</taxon>
        <taxon>Embryophyta</taxon>
        <taxon>Tracheophyta</taxon>
        <taxon>Spermatophyta</taxon>
        <taxon>Magnoliopsida</taxon>
        <taxon>Liliopsida</taxon>
        <taxon>Zingiberales</taxon>
        <taxon>Musaceae</taxon>
        <taxon>Ensete</taxon>
    </lineage>
</organism>
<proteinExistence type="predicted"/>